<dbReference type="EMBL" id="CP015217">
    <property type="protein sequence ID" value="AOP34518.1"/>
    <property type="molecule type" value="Genomic_DNA"/>
</dbReference>
<evidence type="ECO:0000313" key="2">
    <source>
        <dbReference type="Proteomes" id="UP000094197"/>
    </source>
</evidence>
<reference evidence="1 2" key="1">
    <citation type="submission" date="2016-04" db="EMBL/GenBank/DDBJ databases">
        <title>Complete genome seqeunce of Leptospira alstonii serovar Room22.</title>
        <authorList>
            <person name="Nally J.E."/>
            <person name="Bayles D.O."/>
            <person name="Hurley D."/>
            <person name="Fanning S."/>
            <person name="McMahon B.J."/>
            <person name="Arent Z."/>
        </authorList>
    </citation>
    <scope>NUCLEOTIDE SEQUENCE [LARGE SCALE GENOMIC DNA]</scope>
    <source>
        <strain evidence="1 2">GWTS #1</strain>
    </source>
</reference>
<organism evidence="1 2">
    <name type="scientific">Leptospira tipperaryensis</name>
    <dbReference type="NCBI Taxonomy" id="2564040"/>
    <lineage>
        <taxon>Bacteria</taxon>
        <taxon>Pseudomonadati</taxon>
        <taxon>Spirochaetota</taxon>
        <taxon>Spirochaetia</taxon>
        <taxon>Leptospirales</taxon>
        <taxon>Leptospiraceae</taxon>
        <taxon>Leptospira</taxon>
    </lineage>
</organism>
<name>A0A1D7UY49_9LEPT</name>
<dbReference type="KEGG" id="laj:A0128_12065"/>
<proteinExistence type="predicted"/>
<protein>
    <submittedName>
        <fullName evidence="1">Uncharacterized protein</fullName>
    </submittedName>
</protein>
<dbReference type="Proteomes" id="UP000094197">
    <property type="component" value="Chromosome 1"/>
</dbReference>
<accession>A0A1D7UY49</accession>
<dbReference type="AlphaFoldDB" id="A0A1D7UY49"/>
<evidence type="ECO:0000313" key="1">
    <source>
        <dbReference type="EMBL" id="AOP34518.1"/>
    </source>
</evidence>
<sequence length="69" mass="8351">MNWLRVFRKFFLNRSSFYLLEKRGKFLSEDCSSKGKRDPKIFVSSFEMDLAEFYLRTDLKSGSTYIYKK</sequence>
<keyword evidence="2" id="KW-1185">Reference proteome</keyword>
<gene>
    <name evidence="1" type="ORF">A0128_12065</name>
</gene>